<organism evidence="3 4">
    <name type="scientific">Aduncisulcus paluster</name>
    <dbReference type="NCBI Taxonomy" id="2918883"/>
    <lineage>
        <taxon>Eukaryota</taxon>
        <taxon>Metamonada</taxon>
        <taxon>Carpediemonas-like organisms</taxon>
        <taxon>Aduncisulcus</taxon>
    </lineage>
</organism>
<dbReference type="Proteomes" id="UP001057375">
    <property type="component" value="Unassembled WGS sequence"/>
</dbReference>
<feature type="transmembrane region" description="Helical" evidence="2">
    <location>
        <begin position="687"/>
        <end position="709"/>
    </location>
</feature>
<sequence length="748" mass="84389">SHPGMYGLPLKSDLNAPLQLSIQDPKKYHPFQHSYSNSVLTTMYNSSESFYNISPLTLPAAPPYSLTMPVIFFLVSGIVAVLSLGPDLLQSTSRDAAATIASEIKINQERFSYLLGTHGSKFDSLLKEKLLAPLLYTPIKEKSFFMLRVLVDVPLFPIVHGILWIIGWVWSRVCLCECIDRLFITHGSKYRHPSSNMSKSRWKKERHSWWLARWKNSHEYHSNRDRKVDISVISNQKTQNQLKLVGDYNPSQSIENDIPEGLKPFFGPCTTLKMNSIESLFPVHPHIRSYRKPSGSTRADSTTSVTDSPLDALSRDTVTSMNDLDISSLLMLKKHNRLTSNHGSFSGSHNQVDIMSDLGAATLSTTTTTSTDSCEGSSLHSDLRAMRSQRGDKYIRRLMNKTRMSRGSRCCEDKRPPPLPPPFPSFSIPTLIFICTGFPLVVMTIVLIFTESRDSEVGGSMLYSCYSFVKTMVTQTLQARKNGEDTTYLVDNYYGSSLGLSWGDYIHYLASYSFFGIFVYNILALFSFLFVDMRSQKEIDAYRRKFGTDLYGKASNNSNLATSLHNQRLSSLQSSDQRLSSITQPSSETSKNSDVRNNRKKDDSKKKDEAMKEQIKDGGKHGLSDCQPSRVSLELSSPVVRDGQGNAMSQHPRTLALMTLTVFHLVKYTLSIILYNTMDNTIVLYDFAFFGVSFTMVIGVCIFTMRITAKNDIQMMFEKRQNVQLLPLPISSVGVNKRVWNFLNRDGL</sequence>
<gene>
    <name evidence="3" type="ORF">ADUPG1_012485</name>
</gene>
<feature type="compositionally biased region" description="Low complexity" evidence="1">
    <location>
        <begin position="572"/>
        <end position="581"/>
    </location>
</feature>
<name>A0ABQ5K1S2_9EUKA</name>
<feature type="transmembrane region" description="Helical" evidence="2">
    <location>
        <begin position="655"/>
        <end position="675"/>
    </location>
</feature>
<feature type="region of interest" description="Disordered" evidence="1">
    <location>
        <begin position="572"/>
        <end position="628"/>
    </location>
</feature>
<feature type="region of interest" description="Disordered" evidence="1">
    <location>
        <begin position="290"/>
        <end position="310"/>
    </location>
</feature>
<feature type="compositionally biased region" description="Basic and acidic residues" evidence="1">
    <location>
        <begin position="591"/>
        <end position="623"/>
    </location>
</feature>
<keyword evidence="2" id="KW-1133">Transmembrane helix</keyword>
<proteinExistence type="predicted"/>
<evidence type="ECO:0000313" key="4">
    <source>
        <dbReference type="Proteomes" id="UP001057375"/>
    </source>
</evidence>
<feature type="non-terminal residue" evidence="3">
    <location>
        <position position="1"/>
    </location>
</feature>
<keyword evidence="2" id="KW-0472">Membrane</keyword>
<reference evidence="3" key="1">
    <citation type="submission" date="2022-03" db="EMBL/GenBank/DDBJ databases">
        <title>Draft genome sequence of Aduncisulcus paluster, a free-living microaerophilic Fornicata.</title>
        <authorList>
            <person name="Yuyama I."/>
            <person name="Kume K."/>
            <person name="Tamura T."/>
            <person name="Inagaki Y."/>
            <person name="Hashimoto T."/>
        </authorList>
    </citation>
    <scope>NUCLEOTIDE SEQUENCE</scope>
    <source>
        <strain evidence="3">NY0171</strain>
    </source>
</reference>
<comment type="caution">
    <text evidence="3">The sequence shown here is derived from an EMBL/GenBank/DDBJ whole genome shotgun (WGS) entry which is preliminary data.</text>
</comment>
<feature type="transmembrane region" description="Helical" evidence="2">
    <location>
        <begin position="461"/>
        <end position="479"/>
    </location>
</feature>
<accession>A0ABQ5K1S2</accession>
<dbReference type="EMBL" id="BQXS01012476">
    <property type="protein sequence ID" value="GKT23630.1"/>
    <property type="molecule type" value="Genomic_DNA"/>
</dbReference>
<evidence type="ECO:0000313" key="3">
    <source>
        <dbReference type="EMBL" id="GKT23630.1"/>
    </source>
</evidence>
<evidence type="ECO:0000256" key="1">
    <source>
        <dbReference type="SAM" id="MobiDB-lite"/>
    </source>
</evidence>
<keyword evidence="2" id="KW-0812">Transmembrane</keyword>
<feature type="transmembrane region" description="Helical" evidence="2">
    <location>
        <begin position="426"/>
        <end position="449"/>
    </location>
</feature>
<feature type="transmembrane region" description="Helical" evidence="2">
    <location>
        <begin position="149"/>
        <end position="170"/>
    </location>
</feature>
<keyword evidence="4" id="KW-1185">Reference proteome</keyword>
<protein>
    <submittedName>
        <fullName evidence="3">Uncharacterized protein</fullName>
    </submittedName>
</protein>
<feature type="compositionally biased region" description="Polar residues" evidence="1">
    <location>
        <begin position="294"/>
        <end position="307"/>
    </location>
</feature>
<evidence type="ECO:0000256" key="2">
    <source>
        <dbReference type="SAM" id="Phobius"/>
    </source>
</evidence>
<feature type="transmembrane region" description="Helical" evidence="2">
    <location>
        <begin position="64"/>
        <end position="84"/>
    </location>
</feature>
<feature type="transmembrane region" description="Helical" evidence="2">
    <location>
        <begin position="505"/>
        <end position="531"/>
    </location>
</feature>